<reference evidence="1 2" key="1">
    <citation type="journal article" date="2022" name="Plant J.">
        <title>Chromosome-level genome of Camellia lanceoleosa provides a valuable resource for understanding genome evolution and self-incompatibility.</title>
        <authorList>
            <person name="Gong W."/>
            <person name="Xiao S."/>
            <person name="Wang L."/>
            <person name="Liao Z."/>
            <person name="Chang Y."/>
            <person name="Mo W."/>
            <person name="Hu G."/>
            <person name="Li W."/>
            <person name="Zhao G."/>
            <person name="Zhu H."/>
            <person name="Hu X."/>
            <person name="Ji K."/>
            <person name="Xiang X."/>
            <person name="Song Q."/>
            <person name="Yuan D."/>
            <person name="Jin S."/>
            <person name="Zhang L."/>
        </authorList>
    </citation>
    <scope>NUCLEOTIDE SEQUENCE [LARGE SCALE GENOMIC DNA]</scope>
    <source>
        <strain evidence="1">SQ_2022a</strain>
    </source>
</reference>
<organism evidence="1 2">
    <name type="scientific">Camellia lanceoleosa</name>
    <dbReference type="NCBI Taxonomy" id="1840588"/>
    <lineage>
        <taxon>Eukaryota</taxon>
        <taxon>Viridiplantae</taxon>
        <taxon>Streptophyta</taxon>
        <taxon>Embryophyta</taxon>
        <taxon>Tracheophyta</taxon>
        <taxon>Spermatophyta</taxon>
        <taxon>Magnoliopsida</taxon>
        <taxon>eudicotyledons</taxon>
        <taxon>Gunneridae</taxon>
        <taxon>Pentapetalae</taxon>
        <taxon>asterids</taxon>
        <taxon>Ericales</taxon>
        <taxon>Theaceae</taxon>
        <taxon>Camellia</taxon>
    </lineage>
</organism>
<evidence type="ECO:0000313" key="2">
    <source>
        <dbReference type="Proteomes" id="UP001060215"/>
    </source>
</evidence>
<dbReference type="EMBL" id="CM045761">
    <property type="protein sequence ID" value="KAI8014278.1"/>
    <property type="molecule type" value="Genomic_DNA"/>
</dbReference>
<name>A0ACC0HNL7_9ERIC</name>
<gene>
    <name evidence="1" type="ORF">LOK49_LG05G02310</name>
</gene>
<accession>A0ACC0HNL7</accession>
<protein>
    <submittedName>
        <fullName evidence="1">FRIGIDA-like protein 4a</fullName>
    </submittedName>
</protein>
<keyword evidence="2" id="KW-1185">Reference proteome</keyword>
<comment type="caution">
    <text evidence="1">The sequence shown here is derived from an EMBL/GenBank/DDBJ whole genome shotgun (WGS) entry which is preliminary data.</text>
</comment>
<proteinExistence type="predicted"/>
<sequence length="103" mass="11921">MMISDIEKVESRGKERSLLEVLRICCQMMDLKGFVRFLLAKRKELVVLKVEIAAKVEESVDAMRLVLDTMEEFVEIKVGMVIDGDSGGWRWRWGWAGKVDCRQ</sequence>
<dbReference type="Proteomes" id="UP001060215">
    <property type="component" value="Chromosome 4"/>
</dbReference>
<evidence type="ECO:0000313" key="1">
    <source>
        <dbReference type="EMBL" id="KAI8014278.1"/>
    </source>
</evidence>